<dbReference type="GO" id="GO:0030246">
    <property type="term" value="F:carbohydrate binding"/>
    <property type="evidence" value="ECO:0007669"/>
    <property type="project" value="TreeGrafter"/>
</dbReference>
<dbReference type="PANTHER" id="PTHR10088:SF4">
    <property type="entry name" value="GLUCOKINASE REGULATORY PROTEIN"/>
    <property type="match status" value="1"/>
</dbReference>
<name>A0A9P9KZ28_FUSSL</name>
<reference evidence="5" key="1">
    <citation type="journal article" date="2021" name="Nat. Commun.">
        <title>Genetic determinants of endophytism in the Arabidopsis root mycobiome.</title>
        <authorList>
            <person name="Mesny F."/>
            <person name="Miyauchi S."/>
            <person name="Thiergart T."/>
            <person name="Pickel B."/>
            <person name="Atanasova L."/>
            <person name="Karlsson M."/>
            <person name="Huettel B."/>
            <person name="Barry K.W."/>
            <person name="Haridas S."/>
            <person name="Chen C."/>
            <person name="Bauer D."/>
            <person name="Andreopoulos W."/>
            <person name="Pangilinan J."/>
            <person name="LaButti K."/>
            <person name="Riley R."/>
            <person name="Lipzen A."/>
            <person name="Clum A."/>
            <person name="Drula E."/>
            <person name="Henrissat B."/>
            <person name="Kohler A."/>
            <person name="Grigoriev I.V."/>
            <person name="Martin F.M."/>
            <person name="Hacquard S."/>
        </authorList>
    </citation>
    <scope>NUCLEOTIDE SEQUENCE</scope>
    <source>
        <strain evidence="5">FSSC 5 MPI-SDFR-AT-0091</strain>
    </source>
</reference>
<organism evidence="5 6">
    <name type="scientific">Fusarium solani</name>
    <name type="common">Filamentous fungus</name>
    <dbReference type="NCBI Taxonomy" id="169388"/>
    <lineage>
        <taxon>Eukaryota</taxon>
        <taxon>Fungi</taxon>
        <taxon>Dikarya</taxon>
        <taxon>Ascomycota</taxon>
        <taxon>Pezizomycotina</taxon>
        <taxon>Sordariomycetes</taxon>
        <taxon>Hypocreomycetidae</taxon>
        <taxon>Hypocreales</taxon>
        <taxon>Nectriaceae</taxon>
        <taxon>Fusarium</taxon>
        <taxon>Fusarium solani species complex</taxon>
    </lineage>
</organism>
<evidence type="ECO:0000256" key="1">
    <source>
        <dbReference type="ARBA" id="ARBA00023239"/>
    </source>
</evidence>
<dbReference type="Pfam" id="PF22645">
    <property type="entry name" value="GKRP_SIS_N"/>
    <property type="match status" value="1"/>
</dbReference>
<dbReference type="GO" id="GO:0019899">
    <property type="term" value="F:enzyme binding"/>
    <property type="evidence" value="ECO:0007669"/>
    <property type="project" value="TreeGrafter"/>
</dbReference>
<dbReference type="GO" id="GO:0016835">
    <property type="term" value="F:carbon-oxygen lyase activity"/>
    <property type="evidence" value="ECO:0007669"/>
    <property type="project" value="InterPro"/>
</dbReference>
<dbReference type="GO" id="GO:0009750">
    <property type="term" value="P:response to fructose"/>
    <property type="evidence" value="ECO:0007669"/>
    <property type="project" value="TreeGrafter"/>
</dbReference>
<dbReference type="PANTHER" id="PTHR10088">
    <property type="entry name" value="GLUCOKINASE REGULATORY PROTEIN"/>
    <property type="match status" value="1"/>
</dbReference>
<dbReference type="InterPro" id="IPR040190">
    <property type="entry name" value="MURQ/GCKR"/>
</dbReference>
<dbReference type="InterPro" id="IPR005486">
    <property type="entry name" value="Glucokinase_regulatory_CS"/>
</dbReference>
<evidence type="ECO:0000256" key="3">
    <source>
        <dbReference type="SAM" id="MobiDB-lite"/>
    </source>
</evidence>
<evidence type="ECO:0000313" key="5">
    <source>
        <dbReference type="EMBL" id="KAH7271062.1"/>
    </source>
</evidence>
<dbReference type="CDD" id="cd05007">
    <property type="entry name" value="SIS_Etherase"/>
    <property type="match status" value="1"/>
</dbReference>
<dbReference type="GO" id="GO:0042593">
    <property type="term" value="P:glucose homeostasis"/>
    <property type="evidence" value="ECO:0007669"/>
    <property type="project" value="TreeGrafter"/>
</dbReference>
<keyword evidence="1" id="KW-0456">Lyase</keyword>
<dbReference type="GO" id="GO:0005829">
    <property type="term" value="C:cytosol"/>
    <property type="evidence" value="ECO:0007669"/>
    <property type="project" value="TreeGrafter"/>
</dbReference>
<dbReference type="PROSITE" id="PS01272">
    <property type="entry name" value="GCKR"/>
    <property type="match status" value="1"/>
</dbReference>
<accession>A0A9P9KZ28</accession>
<dbReference type="NCBIfam" id="TIGR00274">
    <property type="entry name" value="N-acetylmuramic acid 6-phosphate etherase"/>
    <property type="match status" value="1"/>
</dbReference>
<dbReference type="InterPro" id="IPR005488">
    <property type="entry name" value="Etherase_MurQ"/>
</dbReference>
<dbReference type="InterPro" id="IPR046348">
    <property type="entry name" value="SIS_dom_sf"/>
</dbReference>
<dbReference type="Gene3D" id="3.40.50.10490">
    <property type="entry name" value="Glucose-6-phosphate isomerase like protein, domain 1"/>
    <property type="match status" value="1"/>
</dbReference>
<protein>
    <recommendedName>
        <fullName evidence="4">SIS domain-containing protein</fullName>
    </recommendedName>
</protein>
<proteinExistence type="inferred from homology"/>
<keyword evidence="6" id="KW-1185">Reference proteome</keyword>
<feature type="domain" description="SIS" evidence="4">
    <location>
        <begin position="94"/>
        <end position="259"/>
    </location>
</feature>
<dbReference type="AlphaFoldDB" id="A0A9P9KZ28"/>
<dbReference type="SUPFAM" id="SSF53697">
    <property type="entry name" value="SIS domain"/>
    <property type="match status" value="1"/>
</dbReference>
<feature type="region of interest" description="Disordered" evidence="3">
    <location>
        <begin position="1"/>
        <end position="24"/>
    </location>
</feature>
<dbReference type="GO" id="GO:0005654">
    <property type="term" value="C:nucleoplasm"/>
    <property type="evidence" value="ECO:0007669"/>
    <property type="project" value="TreeGrafter"/>
</dbReference>
<dbReference type="GO" id="GO:0004857">
    <property type="term" value="F:enzyme inhibitor activity"/>
    <property type="evidence" value="ECO:0007669"/>
    <property type="project" value="TreeGrafter"/>
</dbReference>
<dbReference type="EMBL" id="JAGTJS010000004">
    <property type="protein sequence ID" value="KAH7271062.1"/>
    <property type="molecule type" value="Genomic_DNA"/>
</dbReference>
<dbReference type="GO" id="GO:0070095">
    <property type="term" value="F:fructose-6-phosphate binding"/>
    <property type="evidence" value="ECO:0007669"/>
    <property type="project" value="TreeGrafter"/>
</dbReference>
<evidence type="ECO:0000313" key="6">
    <source>
        <dbReference type="Proteomes" id="UP000736672"/>
    </source>
</evidence>
<dbReference type="OrthoDB" id="311172at2759"/>
<keyword evidence="2" id="KW-0119">Carbohydrate metabolism</keyword>
<dbReference type="GO" id="GO:0046348">
    <property type="term" value="P:amino sugar catabolic process"/>
    <property type="evidence" value="ECO:0007669"/>
    <property type="project" value="InterPro"/>
</dbReference>
<dbReference type="PROSITE" id="PS51464">
    <property type="entry name" value="SIS"/>
    <property type="match status" value="1"/>
</dbReference>
<dbReference type="Proteomes" id="UP000736672">
    <property type="component" value="Unassembled WGS sequence"/>
</dbReference>
<dbReference type="HAMAP" id="MF_00068">
    <property type="entry name" value="MurQ"/>
    <property type="match status" value="1"/>
</dbReference>
<dbReference type="FunFam" id="3.40.50.10490:FF:000014">
    <property type="entry name" value="N-acetylmuramic acid 6-phosphate etherase"/>
    <property type="match status" value="1"/>
</dbReference>
<dbReference type="InterPro" id="IPR001347">
    <property type="entry name" value="SIS_dom"/>
</dbReference>
<dbReference type="NCBIfam" id="NF003915">
    <property type="entry name" value="PRK05441.1"/>
    <property type="match status" value="1"/>
</dbReference>
<sequence>MSPSAVCEVSPESQGLLNGHNGNGSFTAVKPSNGTVSLAESLAGLQTEQKNSKTTNIDSMSSLELCRVINEEDASVAQAVQTCLPQIADAIDIIVPRLLSGGRVIYTGAGTSGRLGILDASEIPPTFSAPPGQFVGLIAGGDYAIRNAVEGAEDSEELGATDLAELTPPLSKNDTLVGIASSGRTPYVLGGLKYARSIGAATVGLACVKPSSLRSLCDVLIECVTGPEVVTGSTRLKAGTATKMILNMISTGSQIRTGKTFGNLMVDLKMSNEKLQNRARRVARMVVPPSSALDIESEEVLDAVLADCDGQVKLSILVATLGCSPTEGRAKLEAASGSLRQALQGNLAD</sequence>
<comment type="caution">
    <text evidence="5">The sequence shown here is derived from an EMBL/GenBank/DDBJ whole genome shotgun (WGS) entry which is preliminary data.</text>
</comment>
<evidence type="ECO:0000256" key="2">
    <source>
        <dbReference type="ARBA" id="ARBA00023277"/>
    </source>
</evidence>
<evidence type="ECO:0000259" key="4">
    <source>
        <dbReference type="PROSITE" id="PS51464"/>
    </source>
</evidence>
<dbReference type="Gene3D" id="1.10.8.1080">
    <property type="match status" value="1"/>
</dbReference>
<dbReference type="NCBIfam" id="NF009222">
    <property type="entry name" value="PRK12570.1"/>
    <property type="match status" value="1"/>
</dbReference>
<gene>
    <name evidence="5" type="ORF">B0J15DRAFT_522107</name>
</gene>